<evidence type="ECO:0000313" key="2">
    <source>
        <dbReference type="EMBL" id="ROQ01485.1"/>
    </source>
</evidence>
<accession>A0A3N1MED1</accession>
<evidence type="ECO:0000313" key="3">
    <source>
        <dbReference type="Proteomes" id="UP000278222"/>
    </source>
</evidence>
<dbReference type="AlphaFoldDB" id="A0A3N1MED1"/>
<reference evidence="2 3" key="1">
    <citation type="submission" date="2018-11" db="EMBL/GenBank/DDBJ databases">
        <title>Genomic Encyclopedia of Type Strains, Phase IV (KMG-IV): sequencing the most valuable type-strain genomes for metagenomic binning, comparative biology and taxonomic classification.</title>
        <authorList>
            <person name="Goeker M."/>
        </authorList>
    </citation>
    <scope>NUCLEOTIDE SEQUENCE [LARGE SCALE GENOMIC DNA]</scope>
    <source>
        <strain evidence="2 3">DSM 5900</strain>
    </source>
</reference>
<feature type="transmembrane region" description="Helical" evidence="1">
    <location>
        <begin position="189"/>
        <end position="214"/>
    </location>
</feature>
<comment type="caution">
    <text evidence="2">The sequence shown here is derived from an EMBL/GenBank/DDBJ whole genome shotgun (WGS) entry which is preliminary data.</text>
</comment>
<sequence length="521" mass="56535">MKAMARLRVAMAGLHIWGGLCFGWLLYAVFLTGTLSYFRDEISLWMRPELQTRLIEPAEAAERAVRRLEVIGQGAYRWLIEMPDARMPVANLAVWRDAGPGPRFQREAFDPAAQAPSPARATHGGDFLYYFHFDLNMPWRLGRFLVGLAAMAMLVAIVSGVIVHRRIFADFFTFRPGKGQRSWLDAHNAAGVLALPYHLMITYTGLVPLMFLYLPMGIDMAFPGQRAAFFVEAGQGMETPPAAGRPVAMVGIAPLVAEAGRRWGGEDVGRIDIRRPLDANARIGLTASDAGQLSHGRGRLLFDGTDGRLLASDADLSWVVATERALYGLHLGRFAEAGLRWLLFASGMAGTAMVATGLLLWAAARRRKSGDASPPFGHWLVETLNVATIAGLPIAIGAFFWANRLLPTNLAGRSGWEVDVFFAAWALAALYAVLRPRPAAWAEQLAAGAFLFAALPVLNALATDRGLYRSVAAGDWVFAGFDLMAGATALLLAALAWTSARGWPVRTRSRPAPARPRGSGA</sequence>
<dbReference type="PANTHER" id="PTHR34219:SF4">
    <property type="entry name" value="PEPSY DOMAIN-CONTAINING PROTEIN"/>
    <property type="match status" value="1"/>
</dbReference>
<feature type="transmembrane region" description="Helical" evidence="1">
    <location>
        <begin position="144"/>
        <end position="168"/>
    </location>
</feature>
<feature type="transmembrane region" description="Helical" evidence="1">
    <location>
        <begin position="445"/>
        <end position="463"/>
    </location>
</feature>
<dbReference type="PANTHER" id="PTHR34219">
    <property type="entry name" value="IRON-REGULATED INNER MEMBRANE PROTEIN-RELATED"/>
    <property type="match status" value="1"/>
</dbReference>
<keyword evidence="1" id="KW-1133">Transmembrane helix</keyword>
<gene>
    <name evidence="2" type="ORF">EDC65_0664</name>
</gene>
<dbReference type="Proteomes" id="UP000278222">
    <property type="component" value="Unassembled WGS sequence"/>
</dbReference>
<dbReference type="RefSeq" id="WP_211345472.1">
    <property type="nucleotide sequence ID" value="NZ_AP019700.1"/>
</dbReference>
<feature type="transmembrane region" description="Helical" evidence="1">
    <location>
        <begin position="414"/>
        <end position="433"/>
    </location>
</feature>
<dbReference type="EMBL" id="RJKX01000011">
    <property type="protein sequence ID" value="ROQ01485.1"/>
    <property type="molecule type" value="Genomic_DNA"/>
</dbReference>
<feature type="transmembrane region" description="Helical" evidence="1">
    <location>
        <begin position="376"/>
        <end position="402"/>
    </location>
</feature>
<dbReference type="InterPro" id="IPR005625">
    <property type="entry name" value="PepSY-ass_TM"/>
</dbReference>
<feature type="transmembrane region" description="Helical" evidence="1">
    <location>
        <begin position="341"/>
        <end position="364"/>
    </location>
</feature>
<name>A0A3N1MED1_9PROT</name>
<proteinExistence type="predicted"/>
<evidence type="ECO:0000256" key="1">
    <source>
        <dbReference type="SAM" id="Phobius"/>
    </source>
</evidence>
<feature type="transmembrane region" description="Helical" evidence="1">
    <location>
        <begin position="12"/>
        <end position="38"/>
    </location>
</feature>
<keyword evidence="1" id="KW-0472">Membrane</keyword>
<dbReference type="Pfam" id="PF03929">
    <property type="entry name" value="PepSY_TM"/>
    <property type="match status" value="1"/>
</dbReference>
<feature type="transmembrane region" description="Helical" evidence="1">
    <location>
        <begin position="483"/>
        <end position="500"/>
    </location>
</feature>
<organism evidence="2 3">
    <name type="scientific">Stella humosa</name>
    <dbReference type="NCBI Taxonomy" id="94"/>
    <lineage>
        <taxon>Bacteria</taxon>
        <taxon>Pseudomonadati</taxon>
        <taxon>Pseudomonadota</taxon>
        <taxon>Alphaproteobacteria</taxon>
        <taxon>Rhodospirillales</taxon>
        <taxon>Stellaceae</taxon>
        <taxon>Stella</taxon>
    </lineage>
</organism>
<protein>
    <submittedName>
        <fullName evidence="2">Putative iron-regulated membrane protein</fullName>
    </submittedName>
</protein>
<keyword evidence="1" id="KW-0812">Transmembrane</keyword>
<keyword evidence="3" id="KW-1185">Reference proteome</keyword>